<comment type="caution">
    <text evidence="1">The sequence shown here is derived from an EMBL/GenBank/DDBJ whole genome shotgun (WGS) entry which is preliminary data.</text>
</comment>
<reference evidence="1 2" key="1">
    <citation type="journal article" date="2024" name="BMC Biol.">
        <title>Comparative genomics of Ascetosporea gives new insight into the evolutionary basis for animal parasitism in Rhizaria.</title>
        <authorList>
            <person name="Hiltunen Thoren M."/>
            <person name="Onut-Brannstrom I."/>
            <person name="Alfjorden A."/>
            <person name="Peckova H."/>
            <person name="Swords F."/>
            <person name="Hooper C."/>
            <person name="Holzer A.S."/>
            <person name="Bass D."/>
            <person name="Burki F."/>
        </authorList>
    </citation>
    <scope>NUCLEOTIDE SEQUENCE [LARGE SCALE GENOMIC DNA]</scope>
    <source>
        <strain evidence="1">20-A016</strain>
    </source>
</reference>
<evidence type="ECO:0000313" key="2">
    <source>
        <dbReference type="Proteomes" id="UP001439008"/>
    </source>
</evidence>
<dbReference type="Proteomes" id="UP001439008">
    <property type="component" value="Unassembled WGS sequence"/>
</dbReference>
<sequence>MLNKSPNNVKALKSEKALTTKTNLLKSLSIFTKKQNDFKLPTFYKHVQKPFLPNLKFSKIECENFVNANFQISKIDKERKDVYSDRSAKLKFFRELQNFSKFGDFPELEKVKIPENMKILAKFKNYANSIFFKATKKFSDLVENFSSKNVEKTKKYCRFWADFCLNFMQNCLKIIYCLNSMVQNLENDDIERFLKNASEFLFFRNLLIFELPNRFFILTIF</sequence>
<accession>A0ABV2AMU9</accession>
<evidence type="ECO:0000313" key="1">
    <source>
        <dbReference type="EMBL" id="MES1920996.1"/>
    </source>
</evidence>
<protein>
    <submittedName>
        <fullName evidence="1">Uncharacterized protein</fullName>
    </submittedName>
</protein>
<dbReference type="EMBL" id="JBDODL010001006">
    <property type="protein sequence ID" value="MES1920996.1"/>
    <property type="molecule type" value="Genomic_DNA"/>
</dbReference>
<organism evidence="1 2">
    <name type="scientific">Bonamia ostreae</name>
    <dbReference type="NCBI Taxonomy" id="126728"/>
    <lineage>
        <taxon>Eukaryota</taxon>
        <taxon>Sar</taxon>
        <taxon>Rhizaria</taxon>
        <taxon>Endomyxa</taxon>
        <taxon>Ascetosporea</taxon>
        <taxon>Haplosporida</taxon>
        <taxon>Bonamia</taxon>
    </lineage>
</organism>
<name>A0ABV2AMU9_9EUKA</name>
<proteinExistence type="predicted"/>
<keyword evidence="2" id="KW-1185">Reference proteome</keyword>
<gene>
    <name evidence="1" type="ORF">MHBO_005279</name>
</gene>